<feature type="chain" id="PRO_5006634988" evidence="1">
    <location>
        <begin position="29"/>
        <end position="99"/>
    </location>
</feature>
<keyword evidence="1" id="KW-0732">Signal</keyword>
<evidence type="ECO:0000313" key="2">
    <source>
        <dbReference type="EMBL" id="JAO06390.1"/>
    </source>
</evidence>
<evidence type="ECO:0000256" key="1">
    <source>
        <dbReference type="SAM" id="SignalP"/>
    </source>
</evidence>
<organism evidence="2">
    <name type="scientific">Poeciliopsis prolifica</name>
    <name type="common">blackstripe livebearer</name>
    <dbReference type="NCBI Taxonomy" id="188132"/>
    <lineage>
        <taxon>Eukaryota</taxon>
        <taxon>Metazoa</taxon>
        <taxon>Chordata</taxon>
        <taxon>Craniata</taxon>
        <taxon>Vertebrata</taxon>
        <taxon>Euteleostomi</taxon>
        <taxon>Actinopterygii</taxon>
        <taxon>Neopterygii</taxon>
        <taxon>Teleostei</taxon>
        <taxon>Neoteleostei</taxon>
        <taxon>Acanthomorphata</taxon>
        <taxon>Ovalentaria</taxon>
        <taxon>Atherinomorphae</taxon>
        <taxon>Cyprinodontiformes</taxon>
        <taxon>Poeciliidae</taxon>
        <taxon>Poeciliinae</taxon>
        <taxon>Poeciliopsis</taxon>
    </lineage>
</organism>
<dbReference type="AlphaFoldDB" id="A0A0S7EM93"/>
<dbReference type="EMBL" id="GBYX01475285">
    <property type="protein sequence ID" value="JAO06390.1"/>
    <property type="molecule type" value="Transcribed_RNA"/>
</dbReference>
<protein>
    <submittedName>
        <fullName evidence="2">PPUP7820</fullName>
    </submittedName>
</protein>
<reference evidence="2" key="1">
    <citation type="submission" date="2014-12" db="EMBL/GenBank/DDBJ databases">
        <title>Parallel Evolution in Life History Adaptation Evident in the Tissue-Specific Poeciliopsis prolifica transcriptome.</title>
        <authorList>
            <person name="Jue N.K."/>
            <person name="Foley R.J."/>
            <person name="Obergfell C."/>
            <person name="Reznick D.N."/>
            <person name="O'Neill R.J."/>
            <person name="O'Neill M.J."/>
        </authorList>
    </citation>
    <scope>NUCLEOTIDE SEQUENCE</scope>
</reference>
<name>A0A0S7EM93_9TELE</name>
<proteinExistence type="predicted"/>
<sequence>MRDQKSNQPFLLLLLMLMHPNRLSQLWAFPFSPSLDLDVTPRTTIFNKGMLSSNGFTGSSQNYSTLLLVGGDWASLCGRQRSFICAEHLQHLHICKPHY</sequence>
<gene>
    <name evidence="2" type="primary">PPUP7820</name>
</gene>
<accession>A0A0S7EM93</accession>
<feature type="signal peptide" evidence="1">
    <location>
        <begin position="1"/>
        <end position="28"/>
    </location>
</feature>